<evidence type="ECO:0000313" key="3">
    <source>
        <dbReference type="WBParaSite" id="Pan_g10238.t1"/>
    </source>
</evidence>
<dbReference type="AlphaFoldDB" id="A0A7E4ULM1"/>
<reference evidence="3" key="2">
    <citation type="submission" date="2020-10" db="UniProtKB">
        <authorList>
            <consortium name="WormBaseParasite"/>
        </authorList>
    </citation>
    <scope>IDENTIFICATION</scope>
</reference>
<feature type="compositionally biased region" description="Basic residues" evidence="1">
    <location>
        <begin position="122"/>
        <end position="134"/>
    </location>
</feature>
<feature type="region of interest" description="Disordered" evidence="1">
    <location>
        <begin position="47"/>
        <end position="66"/>
    </location>
</feature>
<organism evidence="2 3">
    <name type="scientific">Panagrellus redivivus</name>
    <name type="common">Microworm</name>
    <dbReference type="NCBI Taxonomy" id="6233"/>
    <lineage>
        <taxon>Eukaryota</taxon>
        <taxon>Metazoa</taxon>
        <taxon>Ecdysozoa</taxon>
        <taxon>Nematoda</taxon>
        <taxon>Chromadorea</taxon>
        <taxon>Rhabditida</taxon>
        <taxon>Tylenchina</taxon>
        <taxon>Panagrolaimomorpha</taxon>
        <taxon>Panagrolaimoidea</taxon>
        <taxon>Panagrolaimidae</taxon>
        <taxon>Panagrellus</taxon>
    </lineage>
</organism>
<dbReference type="WBParaSite" id="Pan_g10238.t1">
    <property type="protein sequence ID" value="Pan_g10238.t1"/>
    <property type="gene ID" value="Pan_g10238"/>
</dbReference>
<accession>A0A7E4ULM1</accession>
<sequence>MKRMPLGNCKISRIPMDSPAHTPKLSMLTQNKVFLNMVWIHRFPDGTSSTMSTPRDTATDNTGRRGASAFMPRRRRTFTAFWMRCEAAAGAIDATHDVEDDAELTDGLPTKVVQRREGHPSRTARRGWHRRAGHRQKAVLRRHDGHYRGETRGGNGADRGRVPLTFYSPVVACRKNTDLEKLNFVLPSLVLERKQGKYPRKRVDRDCAPN</sequence>
<protein>
    <submittedName>
        <fullName evidence="3">Uncharacterized protein</fullName>
    </submittedName>
</protein>
<proteinExistence type="predicted"/>
<dbReference type="Proteomes" id="UP000492821">
    <property type="component" value="Unassembled WGS sequence"/>
</dbReference>
<keyword evidence="2" id="KW-1185">Reference proteome</keyword>
<evidence type="ECO:0000313" key="2">
    <source>
        <dbReference type="Proteomes" id="UP000492821"/>
    </source>
</evidence>
<reference evidence="2" key="1">
    <citation type="journal article" date="2013" name="Genetics">
        <title>The draft genome and transcriptome of Panagrellus redivivus are shaped by the harsh demands of a free-living lifestyle.</title>
        <authorList>
            <person name="Srinivasan J."/>
            <person name="Dillman A.R."/>
            <person name="Macchietto M.G."/>
            <person name="Heikkinen L."/>
            <person name="Lakso M."/>
            <person name="Fracchia K.M."/>
            <person name="Antoshechkin I."/>
            <person name="Mortazavi A."/>
            <person name="Wong G."/>
            <person name="Sternberg P.W."/>
        </authorList>
    </citation>
    <scope>NUCLEOTIDE SEQUENCE [LARGE SCALE GENOMIC DNA]</scope>
    <source>
        <strain evidence="2">MT8872</strain>
    </source>
</reference>
<evidence type="ECO:0000256" key="1">
    <source>
        <dbReference type="SAM" id="MobiDB-lite"/>
    </source>
</evidence>
<feature type="compositionally biased region" description="Polar residues" evidence="1">
    <location>
        <begin position="47"/>
        <end position="61"/>
    </location>
</feature>
<name>A0A7E4ULM1_PANRE</name>
<feature type="region of interest" description="Disordered" evidence="1">
    <location>
        <begin position="114"/>
        <end position="134"/>
    </location>
</feature>